<dbReference type="Proteomes" id="UP001214576">
    <property type="component" value="Unassembled WGS sequence"/>
</dbReference>
<reference evidence="1" key="1">
    <citation type="submission" date="2022-03" db="EMBL/GenBank/DDBJ databases">
        <title>Genomic analyses of argali, domestic sheep and their hybrids provide insights into chromosomal evolution, heterosis and genetic basis of agronomic traits.</title>
        <authorList>
            <person name="Li M."/>
        </authorList>
    </citation>
    <scope>NUCLEOTIDE SEQUENCE</scope>
    <source>
        <strain evidence="1">CAU-MHL-2022a</strain>
        <tissue evidence="1">Skin</tissue>
    </source>
</reference>
<sequence length="121" mass="13353">MAPAIACDNGAHSVGLTWWVLAREVLRMHDTISCEHPGRSCPIFPSMEMLTGIEKEERVAAKKVVTKEAFQGEWTAPAPEFTDAQPEVVDWSGGVQELFGPIPQFPMKTGLQLPPLRPLNE</sequence>
<name>A0AAD4U1M6_OVIAM</name>
<dbReference type="AlphaFoldDB" id="A0AAD4U1M6"/>
<organism evidence="1 2">
    <name type="scientific">Ovis ammon polii</name>
    <dbReference type="NCBI Taxonomy" id="230172"/>
    <lineage>
        <taxon>Eukaryota</taxon>
        <taxon>Metazoa</taxon>
        <taxon>Chordata</taxon>
        <taxon>Craniata</taxon>
        <taxon>Vertebrata</taxon>
        <taxon>Euteleostomi</taxon>
        <taxon>Mammalia</taxon>
        <taxon>Eutheria</taxon>
        <taxon>Laurasiatheria</taxon>
        <taxon>Artiodactyla</taxon>
        <taxon>Ruminantia</taxon>
        <taxon>Pecora</taxon>
        <taxon>Bovidae</taxon>
        <taxon>Caprinae</taxon>
        <taxon>Ovis</taxon>
    </lineage>
</organism>
<dbReference type="Gene3D" id="3.40.50.10490">
    <property type="entry name" value="Glucose-6-phosphate isomerase like protein, domain 1"/>
    <property type="match status" value="1"/>
</dbReference>
<dbReference type="EMBL" id="JAKZEL010000016">
    <property type="protein sequence ID" value="KAI4536324.1"/>
    <property type="molecule type" value="Genomic_DNA"/>
</dbReference>
<keyword evidence="2" id="KW-1185">Reference proteome</keyword>
<evidence type="ECO:0008006" key="3">
    <source>
        <dbReference type="Google" id="ProtNLM"/>
    </source>
</evidence>
<comment type="caution">
    <text evidence="1">The sequence shown here is derived from an EMBL/GenBank/DDBJ whole genome shotgun (WGS) entry which is preliminary data.</text>
</comment>
<protein>
    <recommendedName>
        <fullName evidence="3">40S ribosomal protein SA C-terminal domain-containing protein</fullName>
    </recommendedName>
</protein>
<evidence type="ECO:0000313" key="1">
    <source>
        <dbReference type="EMBL" id="KAI4536324.1"/>
    </source>
</evidence>
<accession>A0AAD4U1M6</accession>
<evidence type="ECO:0000313" key="2">
    <source>
        <dbReference type="Proteomes" id="UP001214576"/>
    </source>
</evidence>
<proteinExistence type="predicted"/>
<gene>
    <name evidence="1" type="ORF">MG293_013716</name>
</gene>